<reference evidence="2 3" key="1">
    <citation type="submission" date="2021-03" db="EMBL/GenBank/DDBJ databases">
        <title>Genomic Encyclopedia of Type Strains, Phase III (KMG-III): the genomes of soil and plant-associated and newly described type strains.</title>
        <authorList>
            <person name="Whitman W."/>
        </authorList>
    </citation>
    <scope>NUCLEOTIDE SEQUENCE [LARGE SCALE GENOMIC DNA]</scope>
    <source>
        <strain evidence="2 3">IMMIB AFH-6</strain>
    </source>
</reference>
<organism evidence="2 3">
    <name type="scientific">Azospirillum rugosum</name>
    <dbReference type="NCBI Taxonomy" id="416170"/>
    <lineage>
        <taxon>Bacteria</taxon>
        <taxon>Pseudomonadati</taxon>
        <taxon>Pseudomonadota</taxon>
        <taxon>Alphaproteobacteria</taxon>
        <taxon>Rhodospirillales</taxon>
        <taxon>Azospirillaceae</taxon>
        <taxon>Azospirillum</taxon>
    </lineage>
</organism>
<feature type="chain" id="PRO_5046976449" evidence="1">
    <location>
        <begin position="26"/>
        <end position="285"/>
    </location>
</feature>
<accession>A0ABS4SJQ3</accession>
<dbReference type="RefSeq" id="WP_209766665.1">
    <property type="nucleotide sequence ID" value="NZ_JAGINP010000008.1"/>
</dbReference>
<dbReference type="PANTHER" id="PTHR35841:SF1">
    <property type="entry name" value="PHOSPHONATES-BINDING PERIPLASMIC PROTEIN"/>
    <property type="match status" value="1"/>
</dbReference>
<gene>
    <name evidence="2" type="ORF">J2851_002584</name>
</gene>
<dbReference type="EMBL" id="JAGINP010000008">
    <property type="protein sequence ID" value="MBP2292803.1"/>
    <property type="molecule type" value="Genomic_DNA"/>
</dbReference>
<keyword evidence="1" id="KW-0732">Signal</keyword>
<dbReference type="Gene3D" id="3.40.190.10">
    <property type="entry name" value="Periplasmic binding protein-like II"/>
    <property type="match status" value="2"/>
</dbReference>
<sequence length="285" mass="31703">MFAKHWFRLFLLCLSLGGPAVSAQAADASRTYKFSPVNQFGVELTASYWNPIIQYISAKSGVNLVLKIGRTSADTTSYVLAKEVEFAFTNHLFNENRRRMGWRLLVRRDYPAVQGQILTTADSPVTELKQLADEEVVFPGREAFVAYKVTYAHLLASQIPVKVVFGGNHDGAFAQLFSGKVKAVGVNSQLAEGYTRRENKHFRTLWSSEPFNDLALMVSPSVPEADVKAVTDAFLAMGQDPEGAAVIKRVSEAVKLSPFTQFIPAREEDYESYVEFYRTAPASLQ</sequence>
<name>A0ABS4SJQ3_9PROT</name>
<keyword evidence="3" id="KW-1185">Reference proteome</keyword>
<dbReference type="Proteomes" id="UP000781958">
    <property type="component" value="Unassembled WGS sequence"/>
</dbReference>
<evidence type="ECO:0000313" key="3">
    <source>
        <dbReference type="Proteomes" id="UP000781958"/>
    </source>
</evidence>
<dbReference type="Pfam" id="PF12974">
    <property type="entry name" value="Phosphonate-bd"/>
    <property type="match status" value="1"/>
</dbReference>
<evidence type="ECO:0000313" key="2">
    <source>
        <dbReference type="EMBL" id="MBP2292803.1"/>
    </source>
</evidence>
<dbReference type="PANTHER" id="PTHR35841">
    <property type="entry name" value="PHOSPHONATES-BINDING PERIPLASMIC PROTEIN"/>
    <property type="match status" value="1"/>
</dbReference>
<protein>
    <submittedName>
        <fullName evidence="2">Phosphonate transport system substrate-binding protein</fullName>
    </submittedName>
</protein>
<feature type="signal peptide" evidence="1">
    <location>
        <begin position="1"/>
        <end position="25"/>
    </location>
</feature>
<proteinExistence type="predicted"/>
<evidence type="ECO:0000256" key="1">
    <source>
        <dbReference type="SAM" id="SignalP"/>
    </source>
</evidence>
<comment type="caution">
    <text evidence="2">The sequence shown here is derived from an EMBL/GenBank/DDBJ whole genome shotgun (WGS) entry which is preliminary data.</text>
</comment>
<dbReference type="SUPFAM" id="SSF53850">
    <property type="entry name" value="Periplasmic binding protein-like II"/>
    <property type="match status" value="1"/>
</dbReference>